<dbReference type="PANTHER" id="PTHR22946">
    <property type="entry name" value="DIENELACTONE HYDROLASE DOMAIN-CONTAINING PROTEIN-RELATED"/>
    <property type="match status" value="1"/>
</dbReference>
<gene>
    <name evidence="3" type="ORF">Enr10x_31510</name>
</gene>
<evidence type="ECO:0000256" key="1">
    <source>
        <dbReference type="SAM" id="SignalP"/>
    </source>
</evidence>
<dbReference type="Gene3D" id="3.40.50.1820">
    <property type="entry name" value="alpha/beta hydrolase"/>
    <property type="match status" value="1"/>
</dbReference>
<evidence type="ECO:0000313" key="3">
    <source>
        <dbReference type="EMBL" id="QDT27817.1"/>
    </source>
</evidence>
<keyword evidence="4" id="KW-1185">Reference proteome</keyword>
<dbReference type="SUPFAM" id="SSF75005">
    <property type="entry name" value="Arabinanase/levansucrase/invertase"/>
    <property type="match status" value="2"/>
</dbReference>
<evidence type="ECO:0000259" key="2">
    <source>
        <dbReference type="Pfam" id="PF05448"/>
    </source>
</evidence>
<dbReference type="Proteomes" id="UP000315647">
    <property type="component" value="Chromosome"/>
</dbReference>
<evidence type="ECO:0000313" key="4">
    <source>
        <dbReference type="Proteomes" id="UP000315647"/>
    </source>
</evidence>
<accession>A0A517Q862</accession>
<reference evidence="3 4" key="1">
    <citation type="submission" date="2019-03" db="EMBL/GenBank/DDBJ databases">
        <title>Deep-cultivation of Planctomycetes and their phenomic and genomic characterization uncovers novel biology.</title>
        <authorList>
            <person name="Wiegand S."/>
            <person name="Jogler M."/>
            <person name="Boedeker C."/>
            <person name="Pinto D."/>
            <person name="Vollmers J."/>
            <person name="Rivas-Marin E."/>
            <person name="Kohn T."/>
            <person name="Peeters S.H."/>
            <person name="Heuer A."/>
            <person name="Rast P."/>
            <person name="Oberbeckmann S."/>
            <person name="Bunk B."/>
            <person name="Jeske O."/>
            <person name="Meyerdierks A."/>
            <person name="Storesund J.E."/>
            <person name="Kallscheuer N."/>
            <person name="Luecker S."/>
            <person name="Lage O.M."/>
            <person name="Pohl T."/>
            <person name="Merkel B.J."/>
            <person name="Hornburger P."/>
            <person name="Mueller R.-W."/>
            <person name="Bruemmer F."/>
            <person name="Labrenz M."/>
            <person name="Spormann A.M."/>
            <person name="Op den Camp H."/>
            <person name="Overmann J."/>
            <person name="Amann R."/>
            <person name="Jetten M.S.M."/>
            <person name="Mascher T."/>
            <person name="Medema M.H."/>
            <person name="Devos D.P."/>
            <person name="Kaster A.-K."/>
            <person name="Ovreas L."/>
            <person name="Rohde M."/>
            <person name="Galperin M.Y."/>
            <person name="Jogler C."/>
        </authorList>
    </citation>
    <scope>NUCLEOTIDE SEQUENCE [LARGE SCALE GENOMIC DNA]</scope>
    <source>
        <strain evidence="3 4">Enr10</strain>
    </source>
</reference>
<protein>
    <submittedName>
        <fullName evidence="3">Alpha/beta hydrolase family protein</fullName>
    </submittedName>
</protein>
<name>A0A517Q862_9PLAN</name>
<dbReference type="PANTHER" id="PTHR22946:SF8">
    <property type="entry name" value="ACETYL XYLAN ESTERASE DOMAIN-CONTAINING PROTEIN"/>
    <property type="match status" value="1"/>
</dbReference>
<keyword evidence="1" id="KW-0732">Signal</keyword>
<dbReference type="InterPro" id="IPR050261">
    <property type="entry name" value="FrsA_esterase"/>
</dbReference>
<proteinExistence type="predicted"/>
<dbReference type="AlphaFoldDB" id="A0A517Q862"/>
<dbReference type="SUPFAM" id="SSF53474">
    <property type="entry name" value="alpha/beta-Hydrolases"/>
    <property type="match status" value="1"/>
</dbReference>
<sequence length="754" mass="84885" precursor="true">MTIVSQLRSAMNRLSVCRVLLPSLMFLLSSAVATSAEPVPQELQPWLKSQSWQRDTTGPILELGRLGSYDDRHIFAPCVSQEKGTYSLWYCGSTGLVKDRMFVVGLAKSDDGIHFRKSRQNPVFSFGDGEHSVLTPTLLRSADGQTLRENDRLRMWFSATDFHDETALHQLYETTSLDGVTWTEPGSDNLKHVYAPTILKTGRTYQMWFTDVSQDPWCIRHASSLDGNKWRVSPDPVLELDQDWESGRLFYPTVLKLGDAYLMWYGSYWTERKNTTALGFAVSIDGLNWYKHPENPVLRPDPERPWESHYVTSQSVMQLPDKSFRIWYASRKQPPFVNKYFAINTAHWAGPAAEDAPADKNEPLPKPASFHNWKQETRTKLKAMLGIPETKTALQSEKRGELERDGLVMEKWVFTSEPGSRIPAVVYRPKELKAPAPAIVLTYGHGGSKSQWQYNYAAQAYAKAGLVCLAIDPIGEEERHIQGRLGTRAHDPKDVHERAWNAGRPIMGKLVFDTMRGIDFLEERKDVDPSRIGVAGNSLGGAVASWMAALEPRIKMAIVSGWAYDNVTLRSKYCTKVPNQRMRELCTWPEFLSLAAPDCAVLVMNGDADWIIDSDDDGTAWRGTRAAVKRAAQVYADQGAAGKVKAWFEAGGGHRPYMAHPDALLWIHEQLGTPLLTKAQIRELPTVNSGRWCDAQQIKLERLYGTDLHQRGATLADFGLTPIDRSQLACLKPEERGTPAFTLEGWLSQIEHHE</sequence>
<dbReference type="InterPro" id="IPR008391">
    <property type="entry name" value="AXE1_dom"/>
</dbReference>
<keyword evidence="3" id="KW-0378">Hydrolase</keyword>
<feature type="domain" description="Acetyl xylan esterase" evidence="2">
    <location>
        <begin position="413"/>
        <end position="558"/>
    </location>
</feature>
<dbReference type="Pfam" id="PF05448">
    <property type="entry name" value="AXE1"/>
    <property type="match status" value="1"/>
</dbReference>
<dbReference type="EMBL" id="CP037421">
    <property type="protein sequence ID" value="QDT27817.1"/>
    <property type="molecule type" value="Genomic_DNA"/>
</dbReference>
<dbReference type="GO" id="GO:0016787">
    <property type="term" value="F:hydrolase activity"/>
    <property type="evidence" value="ECO:0007669"/>
    <property type="project" value="UniProtKB-KW"/>
</dbReference>
<dbReference type="Gene3D" id="2.115.10.20">
    <property type="entry name" value="Glycosyl hydrolase domain, family 43"/>
    <property type="match status" value="3"/>
</dbReference>
<dbReference type="InterPro" id="IPR029058">
    <property type="entry name" value="AB_hydrolase_fold"/>
</dbReference>
<feature type="signal peptide" evidence="1">
    <location>
        <begin position="1"/>
        <end position="35"/>
    </location>
</feature>
<dbReference type="InterPro" id="IPR023296">
    <property type="entry name" value="Glyco_hydro_beta-prop_sf"/>
</dbReference>
<feature type="chain" id="PRO_5021890573" evidence="1">
    <location>
        <begin position="36"/>
        <end position="754"/>
    </location>
</feature>
<organism evidence="3 4">
    <name type="scientific">Gimesia panareensis</name>
    <dbReference type="NCBI Taxonomy" id="2527978"/>
    <lineage>
        <taxon>Bacteria</taxon>
        <taxon>Pseudomonadati</taxon>
        <taxon>Planctomycetota</taxon>
        <taxon>Planctomycetia</taxon>
        <taxon>Planctomycetales</taxon>
        <taxon>Planctomycetaceae</taxon>
        <taxon>Gimesia</taxon>
    </lineage>
</organism>